<evidence type="ECO:0000256" key="3">
    <source>
        <dbReference type="ARBA" id="ARBA00022617"/>
    </source>
</evidence>
<dbReference type="GO" id="GO:0009055">
    <property type="term" value="F:electron transfer activity"/>
    <property type="evidence" value="ECO:0007669"/>
    <property type="project" value="InterPro"/>
</dbReference>
<comment type="catalytic activity">
    <reaction evidence="12 13">
        <text>S-sulfanyl-L-cysteinyl-[SoxY protein] + thiosulfate + 2 Fe(III)-[cytochrome c] = S-(2-sulfodisulfanyl)-L-cysteinyl-[SoxY protein] + 2 Fe(II)-[cytochrome c] + 2 H(+)</text>
        <dbReference type="Rhea" id="RHEA:51224"/>
        <dbReference type="Rhea" id="RHEA-COMP:10350"/>
        <dbReference type="Rhea" id="RHEA-COMP:14399"/>
        <dbReference type="Rhea" id="RHEA-COMP:14689"/>
        <dbReference type="Rhea" id="RHEA-COMP:14690"/>
        <dbReference type="ChEBI" id="CHEBI:15378"/>
        <dbReference type="ChEBI" id="CHEBI:29033"/>
        <dbReference type="ChEBI" id="CHEBI:29034"/>
        <dbReference type="ChEBI" id="CHEBI:33542"/>
        <dbReference type="ChEBI" id="CHEBI:61963"/>
        <dbReference type="ChEBI" id="CHEBI:140664"/>
        <dbReference type="EC" id="2.8.5.2"/>
    </reaction>
</comment>
<comment type="subcellular location">
    <subcellularLocation>
        <location evidence="1 13">Periplasm</location>
    </subcellularLocation>
</comment>
<keyword evidence="2 13" id="KW-0813">Transport</keyword>
<dbReference type="PROSITE" id="PS51007">
    <property type="entry name" value="CYTC"/>
    <property type="match status" value="1"/>
</dbReference>
<evidence type="ECO:0000256" key="7">
    <source>
        <dbReference type="ARBA" id="ARBA00022764"/>
    </source>
</evidence>
<feature type="binding site" evidence="15">
    <location>
        <position position="230"/>
    </location>
    <ligand>
        <name>substrate</name>
    </ligand>
</feature>
<evidence type="ECO:0000256" key="4">
    <source>
        <dbReference type="ARBA" id="ARBA00022679"/>
    </source>
</evidence>
<keyword evidence="17" id="KW-0472">Membrane</keyword>
<evidence type="ECO:0000256" key="12">
    <source>
        <dbReference type="ARBA" id="ARBA00048423"/>
    </source>
</evidence>
<proteinExistence type="inferred from homology"/>
<protein>
    <recommendedName>
        <fullName evidence="13">SoxAX cytochrome complex subunit A</fullName>
        <ecNumber evidence="13">2.8.5.2</ecNumber>
    </recommendedName>
    <alternativeName>
        <fullName evidence="13">Protein SoxA</fullName>
    </alternativeName>
    <alternativeName>
        <fullName evidence="13">Sulfur oxidizing protein A</fullName>
    </alternativeName>
    <alternativeName>
        <fullName evidence="13">Thiosulfate-oxidizing multienzyme system protein SoxA</fullName>
    </alternativeName>
</protein>
<sequence length="273" mass="29932">MSLRPGVLPAAAATAFALTMVFGIALLVRSQTQGDLGKYTVGNKKSGYVYATPQTRAMQDDDFQNPGFLWIDKGKALWNSVDGGAGKSCASCHNAAEISMKGVGASYPKYDAKAGHVIDIEQRIGMERERMGAAPWAWESEQLLAMTAYLKLQSRGMPVDVSSDGPAHGAWQQGKTFYETRRGQLDMACAQCHVQNNNRKLRTETLSQGQTNGFPTYRLSWQTLGSVQRRFRECNEQIRAEPLPYGSPQYVALELYLASTGNGLPVEAPSVRK</sequence>
<dbReference type="Proteomes" id="UP001317532">
    <property type="component" value="Chromosome"/>
</dbReference>
<evidence type="ECO:0000256" key="13">
    <source>
        <dbReference type="PIRNR" id="PIRNR038455"/>
    </source>
</evidence>
<dbReference type="GO" id="GO:0042597">
    <property type="term" value="C:periplasmic space"/>
    <property type="evidence" value="ECO:0007669"/>
    <property type="project" value="UniProtKB-SubCell"/>
</dbReference>
<dbReference type="KEGG" id="vab:WPS_14510"/>
<keyword evidence="5 13" id="KW-0479">Metal-binding</keyword>
<keyword evidence="20" id="KW-1185">Reference proteome</keyword>
<evidence type="ECO:0000256" key="11">
    <source>
        <dbReference type="ARBA" id="ARBA00048077"/>
    </source>
</evidence>
<feature type="binding site" description="covalent" evidence="15">
    <location>
        <position position="192"/>
    </location>
    <ligand>
        <name>heme c</name>
        <dbReference type="ChEBI" id="CHEBI:61717"/>
        <label>2</label>
    </ligand>
</feature>
<comment type="catalytic activity">
    <reaction evidence="11 13">
        <text>L-cysteinyl-[SoxY protein] + thiosulfate + 2 Fe(III)-[cytochrome c] = S-sulfosulfanyl-L-cysteinyl-[SoxY protein] + 2 Fe(II)-[cytochrome c] + 2 H(+)</text>
        <dbReference type="Rhea" id="RHEA:56720"/>
        <dbReference type="Rhea" id="RHEA-COMP:10350"/>
        <dbReference type="Rhea" id="RHEA-COMP:14328"/>
        <dbReference type="Rhea" id="RHEA-COMP:14399"/>
        <dbReference type="Rhea" id="RHEA-COMP:14691"/>
        <dbReference type="ChEBI" id="CHEBI:15378"/>
        <dbReference type="ChEBI" id="CHEBI:29033"/>
        <dbReference type="ChEBI" id="CHEBI:29034"/>
        <dbReference type="ChEBI" id="CHEBI:29950"/>
        <dbReference type="ChEBI" id="CHEBI:33542"/>
        <dbReference type="ChEBI" id="CHEBI:139321"/>
        <dbReference type="EC" id="2.8.5.2"/>
    </reaction>
</comment>
<evidence type="ECO:0000313" key="19">
    <source>
        <dbReference type="EMBL" id="BDE06175.1"/>
    </source>
</evidence>
<evidence type="ECO:0000313" key="20">
    <source>
        <dbReference type="Proteomes" id="UP001317532"/>
    </source>
</evidence>
<feature type="binding site" description="axial binding residue" evidence="16">
    <location>
        <position position="193"/>
    </location>
    <ligand>
        <name>heme c</name>
        <dbReference type="ChEBI" id="CHEBI:61717"/>
        <label>2</label>
    </ligand>
    <ligandPart>
        <name>Fe</name>
        <dbReference type="ChEBI" id="CHEBI:18248"/>
    </ligandPart>
</feature>
<keyword evidence="9 13" id="KW-0408">Iron</keyword>
<dbReference type="Pfam" id="PF21342">
    <property type="entry name" value="SoxA-TsdA_cyt-c"/>
    <property type="match status" value="2"/>
</dbReference>
<feature type="binding site" description="covalent" evidence="15">
    <location>
        <position position="92"/>
    </location>
    <ligand>
        <name>heme c</name>
        <dbReference type="ChEBI" id="CHEBI:61717"/>
        <label>1</label>
    </ligand>
</feature>
<dbReference type="Gene3D" id="1.10.760.10">
    <property type="entry name" value="Cytochrome c-like domain"/>
    <property type="match status" value="2"/>
</dbReference>
<keyword evidence="8 13" id="KW-0249">Electron transport</keyword>
<feature type="transmembrane region" description="Helical" evidence="17">
    <location>
        <begin position="6"/>
        <end position="28"/>
    </location>
</feature>
<dbReference type="GO" id="GO:0020037">
    <property type="term" value="F:heme binding"/>
    <property type="evidence" value="ECO:0007669"/>
    <property type="project" value="InterPro"/>
</dbReference>
<reference evidence="19 20" key="1">
    <citation type="journal article" date="2022" name="ISME Commun">
        <title>Vulcanimicrobium alpinus gen. nov. sp. nov., the first cultivated representative of the candidate phylum 'Eremiobacterota', is a metabolically versatile aerobic anoxygenic phototroph.</title>
        <authorList>
            <person name="Yabe S."/>
            <person name="Muto K."/>
            <person name="Abe K."/>
            <person name="Yokota A."/>
            <person name="Staudigel H."/>
            <person name="Tebo B.M."/>
        </authorList>
    </citation>
    <scope>NUCLEOTIDE SEQUENCE [LARGE SCALE GENOMIC DNA]</scope>
    <source>
        <strain evidence="19 20">WC8-2</strain>
    </source>
</reference>
<evidence type="ECO:0000256" key="14">
    <source>
        <dbReference type="PIRSR" id="PIRSR038455-1"/>
    </source>
</evidence>
<feature type="binding site" description="axial binding residue" evidence="16">
    <location>
        <position position="93"/>
    </location>
    <ligand>
        <name>heme c</name>
        <dbReference type="ChEBI" id="CHEBI:61717"/>
        <label>1</label>
    </ligand>
    <ligandPart>
        <name>Fe</name>
        <dbReference type="ChEBI" id="CHEBI:18248"/>
    </ligandPart>
</feature>
<evidence type="ECO:0000256" key="9">
    <source>
        <dbReference type="ARBA" id="ARBA00023004"/>
    </source>
</evidence>
<evidence type="ECO:0000256" key="17">
    <source>
        <dbReference type="SAM" id="Phobius"/>
    </source>
</evidence>
<dbReference type="EMBL" id="AP025523">
    <property type="protein sequence ID" value="BDE06175.1"/>
    <property type="molecule type" value="Genomic_DNA"/>
</dbReference>
<dbReference type="GO" id="GO:0046872">
    <property type="term" value="F:metal ion binding"/>
    <property type="evidence" value="ECO:0007669"/>
    <property type="project" value="UniProtKB-KW"/>
</dbReference>
<dbReference type="PIRSF" id="PIRSF038455">
    <property type="entry name" value="SoxA"/>
    <property type="match status" value="1"/>
</dbReference>
<dbReference type="RefSeq" id="WP_317997155.1">
    <property type="nucleotide sequence ID" value="NZ_AP025523.1"/>
</dbReference>
<dbReference type="AlphaFoldDB" id="A0AAN1XWB7"/>
<keyword evidence="17" id="KW-0812">Transmembrane</keyword>
<evidence type="ECO:0000256" key="10">
    <source>
        <dbReference type="ARBA" id="ARBA00025746"/>
    </source>
</evidence>
<dbReference type="GO" id="GO:0019417">
    <property type="term" value="P:sulfur oxidation"/>
    <property type="evidence" value="ECO:0007669"/>
    <property type="project" value="InterPro"/>
</dbReference>
<evidence type="ECO:0000256" key="2">
    <source>
        <dbReference type="ARBA" id="ARBA00022448"/>
    </source>
</evidence>
<evidence type="ECO:0000256" key="8">
    <source>
        <dbReference type="ARBA" id="ARBA00022982"/>
    </source>
</evidence>
<evidence type="ECO:0000256" key="16">
    <source>
        <dbReference type="PIRSR" id="PIRSR038455-3"/>
    </source>
</evidence>
<dbReference type="SUPFAM" id="SSF46626">
    <property type="entry name" value="Cytochrome c"/>
    <property type="match status" value="2"/>
</dbReference>
<dbReference type="GO" id="GO:0016669">
    <property type="term" value="F:oxidoreductase activity, acting on a sulfur group of donors, cytochrome as acceptor"/>
    <property type="evidence" value="ECO:0007669"/>
    <property type="project" value="InterPro"/>
</dbReference>
<feature type="domain" description="Cytochrome c" evidence="18">
    <location>
        <begin position="69"/>
        <end position="154"/>
    </location>
</feature>
<feature type="binding site" description="axial binding residue" evidence="16">
    <location>
        <position position="234"/>
    </location>
    <ligand>
        <name>heme c</name>
        <dbReference type="ChEBI" id="CHEBI:61717"/>
        <label>2</label>
    </ligand>
    <ligandPart>
        <name>Fe</name>
        <dbReference type="ChEBI" id="CHEBI:18248"/>
    </ligandPart>
</feature>
<comment type="similarity">
    <text evidence="10 13">Belongs to the SoxA family.</text>
</comment>
<dbReference type="InterPro" id="IPR009056">
    <property type="entry name" value="Cyt_c-like_dom"/>
</dbReference>
<comment type="subunit">
    <text evidence="13">Heterodimer of SoxA and SoxX.</text>
</comment>
<evidence type="ECO:0000256" key="6">
    <source>
        <dbReference type="ARBA" id="ARBA00022729"/>
    </source>
</evidence>
<gene>
    <name evidence="19" type="primary">soxA</name>
    <name evidence="19" type="ORF">WPS_14510</name>
</gene>
<keyword evidence="6" id="KW-0732">Signal</keyword>
<keyword evidence="7 13" id="KW-0574">Periplasm</keyword>
<evidence type="ECO:0000259" key="18">
    <source>
        <dbReference type="PROSITE" id="PS51007"/>
    </source>
</evidence>
<evidence type="ECO:0000256" key="1">
    <source>
        <dbReference type="ARBA" id="ARBA00004418"/>
    </source>
</evidence>
<dbReference type="GO" id="GO:0016740">
    <property type="term" value="F:transferase activity"/>
    <property type="evidence" value="ECO:0007669"/>
    <property type="project" value="UniProtKB-KW"/>
</dbReference>
<keyword evidence="4 13" id="KW-0808">Transferase</keyword>
<evidence type="ECO:0000256" key="15">
    <source>
        <dbReference type="PIRSR" id="PIRSR038455-2"/>
    </source>
</evidence>
<dbReference type="InterPro" id="IPR025710">
    <property type="entry name" value="SoxA"/>
</dbReference>
<organism evidence="19 20">
    <name type="scientific">Vulcanimicrobium alpinum</name>
    <dbReference type="NCBI Taxonomy" id="3016050"/>
    <lineage>
        <taxon>Bacteria</taxon>
        <taxon>Bacillati</taxon>
        <taxon>Vulcanimicrobiota</taxon>
        <taxon>Vulcanimicrobiia</taxon>
        <taxon>Vulcanimicrobiales</taxon>
        <taxon>Vulcanimicrobiaceae</taxon>
        <taxon>Vulcanimicrobium</taxon>
    </lineage>
</organism>
<comment type="cofactor">
    <cofactor evidence="15">
        <name>heme</name>
        <dbReference type="ChEBI" id="CHEBI:30413"/>
    </cofactor>
    <text evidence="15">Binds 2 heme groups per subunit.</text>
</comment>
<dbReference type="GO" id="GO:0070069">
    <property type="term" value="C:cytochrome complex"/>
    <property type="evidence" value="ECO:0007669"/>
    <property type="project" value="InterPro"/>
</dbReference>
<feature type="active site" description="Cysteine persulfide intermediate" evidence="14">
    <location>
        <position position="234"/>
    </location>
</feature>
<feature type="binding site" description="covalent" evidence="15">
    <location>
        <position position="189"/>
    </location>
    <ligand>
        <name>heme c</name>
        <dbReference type="ChEBI" id="CHEBI:61717"/>
        <label>2</label>
    </ligand>
</feature>
<name>A0AAN1XWB7_UNVUL</name>
<dbReference type="NCBIfam" id="TIGR04484">
    <property type="entry name" value="thiosulf_SoxA"/>
    <property type="match status" value="1"/>
</dbReference>
<accession>A0AAN1XWB7</accession>
<evidence type="ECO:0000256" key="5">
    <source>
        <dbReference type="ARBA" id="ARBA00022723"/>
    </source>
</evidence>
<feature type="binding site" description="covalent" evidence="15">
    <location>
        <position position="89"/>
    </location>
    <ligand>
        <name>heme c</name>
        <dbReference type="ChEBI" id="CHEBI:61717"/>
        <label>1</label>
    </ligand>
</feature>
<keyword evidence="3 13" id="KW-0349">Heme</keyword>
<keyword evidence="17" id="KW-1133">Transmembrane helix</keyword>
<dbReference type="InterPro" id="IPR036909">
    <property type="entry name" value="Cyt_c-like_dom_sf"/>
</dbReference>
<dbReference type="EC" id="2.8.5.2" evidence="13"/>